<keyword evidence="1" id="KW-0418">Kinase</keyword>
<proteinExistence type="predicted"/>
<evidence type="ECO:0000313" key="3">
    <source>
        <dbReference type="EMBL" id="UYG52788.1"/>
    </source>
</evidence>
<accession>A0ABY6GCZ2</accession>
<keyword evidence="3" id="KW-0067">ATP-binding</keyword>
<dbReference type="InterPro" id="IPR003594">
    <property type="entry name" value="HATPase_dom"/>
</dbReference>
<dbReference type="RefSeq" id="WP_231043351.1">
    <property type="nucleotide sequence ID" value="NZ_CP106881.1"/>
</dbReference>
<name>A0ABY6GCZ2_9BURK</name>
<dbReference type="Proteomes" id="UP001162800">
    <property type="component" value="Chromosome"/>
</dbReference>
<evidence type="ECO:0000259" key="2">
    <source>
        <dbReference type="Pfam" id="PF13581"/>
    </source>
</evidence>
<dbReference type="Gene3D" id="3.30.565.10">
    <property type="entry name" value="Histidine kinase-like ATPase, C-terminal domain"/>
    <property type="match status" value="1"/>
</dbReference>
<dbReference type="InterPro" id="IPR050267">
    <property type="entry name" value="Anti-sigma-factor_SerPK"/>
</dbReference>
<evidence type="ECO:0000256" key="1">
    <source>
        <dbReference type="ARBA" id="ARBA00022527"/>
    </source>
</evidence>
<dbReference type="PANTHER" id="PTHR35526:SF6">
    <property type="entry name" value="SLR1861 PROTEIN"/>
    <property type="match status" value="1"/>
</dbReference>
<keyword evidence="1" id="KW-0723">Serine/threonine-protein kinase</keyword>
<organism evidence="3 4">
    <name type="scientific">Comamonas endophytica</name>
    <dbReference type="NCBI Taxonomy" id="2949090"/>
    <lineage>
        <taxon>Bacteria</taxon>
        <taxon>Pseudomonadati</taxon>
        <taxon>Pseudomonadota</taxon>
        <taxon>Betaproteobacteria</taxon>
        <taxon>Burkholderiales</taxon>
        <taxon>Comamonadaceae</taxon>
        <taxon>Comamonas</taxon>
    </lineage>
</organism>
<keyword evidence="1" id="KW-0808">Transferase</keyword>
<dbReference type="Pfam" id="PF13581">
    <property type="entry name" value="HATPase_c_2"/>
    <property type="match status" value="1"/>
</dbReference>
<dbReference type="SUPFAM" id="SSF55874">
    <property type="entry name" value="ATPase domain of HSP90 chaperone/DNA topoisomerase II/histidine kinase"/>
    <property type="match status" value="1"/>
</dbReference>
<sequence>MNKPVPLRCDLHGSVQELPAFFERLEAWAREGGLPADLVAKIQLMLDEWLSNVALHAYGGAGGPVSVQVEFVPPCTLACVVRDHGPAFDPTDMPAPDLEAGLEERKIGGLGLHFVRQLADAFSYRRDGACNEITLSYSGACKRRI</sequence>
<dbReference type="InterPro" id="IPR036890">
    <property type="entry name" value="HATPase_C_sf"/>
</dbReference>
<keyword evidence="4" id="KW-1185">Reference proteome</keyword>
<dbReference type="GO" id="GO:0005524">
    <property type="term" value="F:ATP binding"/>
    <property type="evidence" value="ECO:0007669"/>
    <property type="project" value="UniProtKB-KW"/>
</dbReference>
<gene>
    <name evidence="3" type="ORF">M9799_05990</name>
</gene>
<dbReference type="CDD" id="cd16936">
    <property type="entry name" value="HATPase_RsbW-like"/>
    <property type="match status" value="1"/>
</dbReference>
<reference evidence="3" key="1">
    <citation type="submission" date="2022-09" db="EMBL/GenBank/DDBJ databases">
        <title>The complete genome of Acidovorax sp. 5MLIR.</title>
        <authorList>
            <person name="Liu L."/>
            <person name="Yue J."/>
            <person name="Yang F."/>
            <person name="Yuan J."/>
            <person name="Li L."/>
        </authorList>
    </citation>
    <scope>NUCLEOTIDE SEQUENCE</scope>
    <source>
        <strain evidence="3">5MLIR</strain>
    </source>
</reference>
<keyword evidence="3" id="KW-0547">Nucleotide-binding</keyword>
<protein>
    <submittedName>
        <fullName evidence="3">ATP-binding protein</fullName>
    </submittedName>
</protein>
<dbReference type="EMBL" id="CP106881">
    <property type="protein sequence ID" value="UYG52788.1"/>
    <property type="molecule type" value="Genomic_DNA"/>
</dbReference>
<feature type="domain" description="Histidine kinase/HSP90-like ATPase" evidence="2">
    <location>
        <begin position="18"/>
        <end position="136"/>
    </location>
</feature>
<evidence type="ECO:0000313" key="4">
    <source>
        <dbReference type="Proteomes" id="UP001162800"/>
    </source>
</evidence>
<dbReference type="PANTHER" id="PTHR35526">
    <property type="entry name" value="ANTI-SIGMA-F FACTOR RSBW-RELATED"/>
    <property type="match status" value="1"/>
</dbReference>